<dbReference type="PANTHER" id="PTHR30543:SF21">
    <property type="entry name" value="NAD(P)H-DEPENDENT FMN REDUCTASE LOT6"/>
    <property type="match status" value="1"/>
</dbReference>
<comment type="caution">
    <text evidence="2">The sequence shown here is derived from an EMBL/GenBank/DDBJ whole genome shotgun (WGS) entry which is preliminary data.</text>
</comment>
<dbReference type="EC" id="1.-.-.-" evidence="2"/>
<evidence type="ECO:0000313" key="3">
    <source>
        <dbReference type="Proteomes" id="UP001291309"/>
    </source>
</evidence>
<reference evidence="2 3" key="1">
    <citation type="submission" date="2023-12" db="EMBL/GenBank/DDBJ databases">
        <title>the genome sequence of Hyalangium sp. s54d21.</title>
        <authorList>
            <person name="Zhang X."/>
        </authorList>
    </citation>
    <scope>NUCLEOTIDE SEQUENCE [LARGE SCALE GENOMIC DNA]</scope>
    <source>
        <strain evidence="3">s54d21</strain>
    </source>
</reference>
<name>A0ABU5H2V4_9BACT</name>
<feature type="domain" description="NADPH-dependent FMN reductase-like" evidence="1">
    <location>
        <begin position="2"/>
        <end position="149"/>
    </location>
</feature>
<dbReference type="GO" id="GO:0016491">
    <property type="term" value="F:oxidoreductase activity"/>
    <property type="evidence" value="ECO:0007669"/>
    <property type="project" value="UniProtKB-KW"/>
</dbReference>
<dbReference type="InterPro" id="IPR029039">
    <property type="entry name" value="Flavoprotein-like_sf"/>
</dbReference>
<dbReference type="InterPro" id="IPR005025">
    <property type="entry name" value="FMN_Rdtase-like_dom"/>
</dbReference>
<keyword evidence="2" id="KW-0560">Oxidoreductase</keyword>
<dbReference type="SUPFAM" id="SSF52218">
    <property type="entry name" value="Flavoproteins"/>
    <property type="match status" value="1"/>
</dbReference>
<accession>A0ABU5H2V4</accession>
<protein>
    <submittedName>
        <fullName evidence="2">NAD(P)H-dependent oxidoreductase</fullName>
        <ecNumber evidence="2">1.-.-.-</ecNumber>
    </submittedName>
</protein>
<dbReference type="Gene3D" id="3.40.50.360">
    <property type="match status" value="1"/>
</dbReference>
<dbReference type="PANTHER" id="PTHR30543">
    <property type="entry name" value="CHROMATE REDUCTASE"/>
    <property type="match status" value="1"/>
</dbReference>
<organism evidence="2 3">
    <name type="scientific">Hyalangium rubrum</name>
    <dbReference type="NCBI Taxonomy" id="3103134"/>
    <lineage>
        <taxon>Bacteria</taxon>
        <taxon>Pseudomonadati</taxon>
        <taxon>Myxococcota</taxon>
        <taxon>Myxococcia</taxon>
        <taxon>Myxococcales</taxon>
        <taxon>Cystobacterineae</taxon>
        <taxon>Archangiaceae</taxon>
        <taxon>Hyalangium</taxon>
    </lineage>
</organism>
<sequence>MVKIYVVAGSVRPGRFNIQPATWIYELAKKRTDFETELIDLAEVKLPFLDEPTPPAQHKYSHEHTKKWSATIEAGDGFIFVTPEYNHSFSPVLKNAIDYLFVEWNYKPVSFVSYGSLAGGSRAVEHLRGVAAEVKMYDLREQILLPNYWEHLDAQGQYQFNDKHVAAANGIFDSLSFWAAKMKEARKELAQKKK</sequence>
<dbReference type="InterPro" id="IPR050712">
    <property type="entry name" value="NAD(P)H-dep_reductase"/>
</dbReference>
<dbReference type="Proteomes" id="UP001291309">
    <property type="component" value="Unassembled WGS sequence"/>
</dbReference>
<dbReference type="EMBL" id="JAXIVS010000003">
    <property type="protein sequence ID" value="MDY7227112.1"/>
    <property type="molecule type" value="Genomic_DNA"/>
</dbReference>
<proteinExistence type="predicted"/>
<dbReference type="RefSeq" id="WP_321545827.1">
    <property type="nucleotide sequence ID" value="NZ_JAXIVS010000003.1"/>
</dbReference>
<dbReference type="Pfam" id="PF03358">
    <property type="entry name" value="FMN_red"/>
    <property type="match status" value="1"/>
</dbReference>
<evidence type="ECO:0000259" key="1">
    <source>
        <dbReference type="Pfam" id="PF03358"/>
    </source>
</evidence>
<keyword evidence="3" id="KW-1185">Reference proteome</keyword>
<gene>
    <name evidence="2" type="ORF">SYV04_11950</name>
</gene>
<evidence type="ECO:0000313" key="2">
    <source>
        <dbReference type="EMBL" id="MDY7227112.1"/>
    </source>
</evidence>